<evidence type="ECO:0008006" key="3">
    <source>
        <dbReference type="Google" id="ProtNLM"/>
    </source>
</evidence>
<accession>A0A5F2AXP7</accession>
<protein>
    <recommendedName>
        <fullName evidence="3">6-bladed beta-propeller</fullName>
    </recommendedName>
</protein>
<comment type="caution">
    <text evidence="1">The sequence shown here is derived from an EMBL/GenBank/DDBJ whole genome shotgun (WGS) entry which is preliminary data.</text>
</comment>
<dbReference type="SUPFAM" id="SSF63825">
    <property type="entry name" value="YWTD domain"/>
    <property type="match status" value="1"/>
</dbReference>
<dbReference type="PANTHER" id="PTHR46388">
    <property type="entry name" value="NHL REPEAT-CONTAINING PROTEIN 2"/>
    <property type="match status" value="1"/>
</dbReference>
<sequence>MNFKKRIAIFFFGASFLTACFNSDSSNENRSSILALIESASSEQQNTERASLHELIASSNDQNRLISSANSRVYTLYKGDSTFSPAGIAVDKYTNVYVADPDHHCVRKVDIYGKMTTIVGKSFSAGNKDGAGVDLNVKLNRPSYVAVDDQAKFLYISDTNNHRIRKYDIANDMLSTVVGTSAGYHDGAGTYDVRLNTPKGIDLSFDNKYLFIADYGNNKVRRYDIANDMVDTIVQNAVTIGDYGPFDISASPIPSSVFYNTYDYSNVLTPESMCTVYYDFLKQDIIAHGCVNGAVGSGNSQFGGGGLTISRYNDPADGNEIGGTLYATENTYLKTKSGVYKEPVDVNAWDARADQIGYRDGAFGYALFNHPMDVVQSLGGIVFVSDRGNRAIRFIY</sequence>
<evidence type="ECO:0000313" key="2">
    <source>
        <dbReference type="Proteomes" id="UP000298429"/>
    </source>
</evidence>
<dbReference type="RefSeq" id="WP_135672518.1">
    <property type="nucleotide sequence ID" value="NZ_RQGN01000104.1"/>
</dbReference>
<proteinExistence type="predicted"/>
<dbReference type="PROSITE" id="PS51257">
    <property type="entry name" value="PROKAR_LIPOPROTEIN"/>
    <property type="match status" value="1"/>
</dbReference>
<reference evidence="1 2" key="1">
    <citation type="journal article" date="2019" name="PLoS Negl. Trop. Dis.">
        <title>Revisiting the worldwide diversity of Leptospira species in the environment.</title>
        <authorList>
            <person name="Vincent A.T."/>
            <person name="Schiettekatte O."/>
            <person name="Bourhy P."/>
            <person name="Veyrier F.J."/>
            <person name="Picardeau M."/>
        </authorList>
    </citation>
    <scope>NUCLEOTIDE SEQUENCE [LARGE SCALE GENOMIC DNA]</scope>
    <source>
        <strain evidence="1 2">201702444</strain>
    </source>
</reference>
<organism evidence="1 2">
    <name type="scientific">Leptospira barantonii</name>
    <dbReference type="NCBI Taxonomy" id="2023184"/>
    <lineage>
        <taxon>Bacteria</taxon>
        <taxon>Pseudomonadati</taxon>
        <taxon>Spirochaetota</taxon>
        <taxon>Spirochaetia</taxon>
        <taxon>Leptospirales</taxon>
        <taxon>Leptospiraceae</taxon>
        <taxon>Leptospira</taxon>
    </lineage>
</organism>
<dbReference type="Proteomes" id="UP000298429">
    <property type="component" value="Unassembled WGS sequence"/>
</dbReference>
<dbReference type="Gene3D" id="2.120.10.30">
    <property type="entry name" value="TolB, C-terminal domain"/>
    <property type="match status" value="3"/>
</dbReference>
<dbReference type="InterPro" id="IPR019405">
    <property type="entry name" value="Lactonase_7-beta_prop"/>
</dbReference>
<evidence type="ECO:0000313" key="1">
    <source>
        <dbReference type="EMBL" id="TGL92765.1"/>
    </source>
</evidence>
<dbReference type="EMBL" id="RQGN01000104">
    <property type="protein sequence ID" value="TGL92765.1"/>
    <property type="molecule type" value="Genomic_DNA"/>
</dbReference>
<dbReference type="Pfam" id="PF10282">
    <property type="entry name" value="Lactonase"/>
    <property type="match status" value="1"/>
</dbReference>
<dbReference type="InterPro" id="IPR011042">
    <property type="entry name" value="6-blade_b-propeller_TolB-like"/>
</dbReference>
<gene>
    <name evidence="1" type="ORF">EHQ76_19540</name>
</gene>
<name>A0A5F2AXP7_9LEPT</name>
<dbReference type="OrthoDB" id="317057at2"/>
<dbReference type="AlphaFoldDB" id="A0A5F2AXP7"/>
<dbReference type="PANTHER" id="PTHR46388:SF2">
    <property type="entry name" value="NHL REPEAT-CONTAINING PROTEIN 2"/>
    <property type="match status" value="1"/>
</dbReference>